<evidence type="ECO:0000313" key="6">
    <source>
        <dbReference type="Proteomes" id="UP001304895"/>
    </source>
</evidence>
<dbReference type="EMBL" id="MU853408">
    <property type="protein sequence ID" value="KAK4134667.1"/>
    <property type="molecule type" value="Genomic_DNA"/>
</dbReference>
<dbReference type="InterPro" id="IPR019489">
    <property type="entry name" value="Clp_ATPase_C"/>
</dbReference>
<evidence type="ECO:0000259" key="4">
    <source>
        <dbReference type="SMART" id="SM00382"/>
    </source>
</evidence>
<sequence>MAKKPRGLRRDDGGGITPPCDTAGEEDDWDFTVPQIPAPKKRLSDSTSPRRSNTTACHGEDAFNLRHLIGAIQAGETCEVVRSYLGSREHTLSSGYIKTRVNGEVDGCPAFFYVVETGNAEMVKVWASYGGDVNCTHRTIPLLGFAIVLGRSFRKDMSLVVKTLLSLDALVDVIPGAFHTPLDRDLPDGGPPADELTDIGEPGKAWCGPAVRRRMAQALNFSLGTRYSLARASRHAQSSGAAKQVATTHKSIRLLALRHFLIGQSLASGLLIERFLAHLVMPTRQPLVLMFAGPSGHGKTELARNLGRLLASDFQSVDCTSLRHTTDLFGTVSPFNGWKKGSVANNFLASHDGQRCIVFLDEFEKTVDEVRQTLLIPFDSGHYRNRRTLEAVDCSKTIWILATNAFDATIQQFCAKHQDALFDNPSADDAEANLKRLGRQLAGLIQKKCVSQFGAPLTGRITDFIPFLPFSPIEQAVVADQCLAAFGRELAGPVTVRDDPLHCRWVGNVDLEVRHAYAIAKALADEGYHQDLGARSLANTVGRKLRVPLAGQYLAAREEIREGQAAARFVVGVDADLGGLHVDGSDVRLSVRQDCNIRRPARSC</sequence>
<dbReference type="AlphaFoldDB" id="A0AAN6UKF7"/>
<evidence type="ECO:0000256" key="3">
    <source>
        <dbReference type="SAM" id="MobiDB-lite"/>
    </source>
</evidence>
<dbReference type="GO" id="GO:0016887">
    <property type="term" value="F:ATP hydrolysis activity"/>
    <property type="evidence" value="ECO:0007669"/>
    <property type="project" value="InterPro"/>
</dbReference>
<evidence type="ECO:0000313" key="5">
    <source>
        <dbReference type="EMBL" id="KAK4134667.1"/>
    </source>
</evidence>
<reference evidence="5" key="2">
    <citation type="submission" date="2023-05" db="EMBL/GenBank/DDBJ databases">
        <authorList>
            <consortium name="Lawrence Berkeley National Laboratory"/>
            <person name="Steindorff A."/>
            <person name="Hensen N."/>
            <person name="Bonometti L."/>
            <person name="Westerberg I."/>
            <person name="Brannstrom I.O."/>
            <person name="Guillou S."/>
            <person name="Cros-Aarteil S."/>
            <person name="Calhoun S."/>
            <person name="Haridas S."/>
            <person name="Kuo A."/>
            <person name="Mondo S."/>
            <person name="Pangilinan J."/>
            <person name="Riley R."/>
            <person name="Labutti K."/>
            <person name="Andreopoulos B."/>
            <person name="Lipzen A."/>
            <person name="Chen C."/>
            <person name="Yanf M."/>
            <person name="Daum C."/>
            <person name="Ng V."/>
            <person name="Clum A."/>
            <person name="Ohm R."/>
            <person name="Martin F."/>
            <person name="Silar P."/>
            <person name="Natvig D."/>
            <person name="Lalanne C."/>
            <person name="Gautier V."/>
            <person name="Ament-Velasquez S.L."/>
            <person name="Kruys A."/>
            <person name="Hutchinson M.I."/>
            <person name="Powell A.J."/>
            <person name="Barry K."/>
            <person name="Miller A.N."/>
            <person name="Grigoriev I.V."/>
            <person name="Debuchy R."/>
            <person name="Gladieux P."/>
            <person name="Thoren M.H."/>
            <person name="Johannesson H."/>
        </authorList>
    </citation>
    <scope>NUCLEOTIDE SEQUENCE</scope>
    <source>
        <strain evidence="5">CBS 123565</strain>
    </source>
</reference>
<dbReference type="GO" id="GO:0005524">
    <property type="term" value="F:ATP binding"/>
    <property type="evidence" value="ECO:0007669"/>
    <property type="project" value="UniProtKB-KW"/>
</dbReference>
<feature type="domain" description="AAA+ ATPase" evidence="4">
    <location>
        <begin position="285"/>
        <end position="447"/>
    </location>
</feature>
<keyword evidence="2" id="KW-0067">ATP-binding</keyword>
<keyword evidence="1" id="KW-0547">Nucleotide-binding</keyword>
<dbReference type="InterPro" id="IPR003593">
    <property type="entry name" value="AAA+_ATPase"/>
</dbReference>
<evidence type="ECO:0000256" key="2">
    <source>
        <dbReference type="ARBA" id="ARBA00022840"/>
    </source>
</evidence>
<dbReference type="Proteomes" id="UP001304895">
    <property type="component" value="Unassembled WGS sequence"/>
</dbReference>
<dbReference type="GO" id="GO:0005737">
    <property type="term" value="C:cytoplasm"/>
    <property type="evidence" value="ECO:0007669"/>
    <property type="project" value="TreeGrafter"/>
</dbReference>
<keyword evidence="5" id="KW-0378">Hydrolase</keyword>
<dbReference type="PANTHER" id="PTHR11638">
    <property type="entry name" value="ATP-DEPENDENT CLP PROTEASE"/>
    <property type="match status" value="1"/>
</dbReference>
<dbReference type="Pfam" id="PF07724">
    <property type="entry name" value="AAA_2"/>
    <property type="match status" value="1"/>
</dbReference>
<comment type="caution">
    <text evidence="5">The sequence shown here is derived from an EMBL/GenBank/DDBJ whole genome shotgun (WGS) entry which is preliminary data.</text>
</comment>
<dbReference type="SUPFAM" id="SSF52540">
    <property type="entry name" value="P-loop containing nucleoside triphosphate hydrolases"/>
    <property type="match status" value="1"/>
</dbReference>
<dbReference type="Pfam" id="PF10431">
    <property type="entry name" value="ClpB_D2-small"/>
    <property type="match status" value="1"/>
</dbReference>
<dbReference type="Gene3D" id="3.40.50.300">
    <property type="entry name" value="P-loop containing nucleotide triphosphate hydrolases"/>
    <property type="match status" value="1"/>
</dbReference>
<accession>A0AAN6UKF7</accession>
<dbReference type="Gene3D" id="1.10.8.60">
    <property type="match status" value="1"/>
</dbReference>
<feature type="compositionally biased region" description="Polar residues" evidence="3">
    <location>
        <begin position="45"/>
        <end position="55"/>
    </location>
</feature>
<dbReference type="InterPro" id="IPR027417">
    <property type="entry name" value="P-loop_NTPase"/>
</dbReference>
<dbReference type="InterPro" id="IPR003959">
    <property type="entry name" value="ATPase_AAA_core"/>
</dbReference>
<protein>
    <submittedName>
        <fullName evidence="5">P-loop containing nucleoside triphosphate hydrolase protein</fullName>
    </submittedName>
</protein>
<dbReference type="PRINTS" id="PR00300">
    <property type="entry name" value="CLPPROTEASEA"/>
</dbReference>
<dbReference type="PANTHER" id="PTHR11638:SF18">
    <property type="entry name" value="HEAT SHOCK PROTEIN 104"/>
    <property type="match status" value="1"/>
</dbReference>
<dbReference type="InterPro" id="IPR050130">
    <property type="entry name" value="ClpA_ClpB"/>
</dbReference>
<dbReference type="SMART" id="SM00382">
    <property type="entry name" value="AAA"/>
    <property type="match status" value="1"/>
</dbReference>
<keyword evidence="6" id="KW-1185">Reference proteome</keyword>
<dbReference type="GO" id="GO:0034605">
    <property type="term" value="P:cellular response to heat"/>
    <property type="evidence" value="ECO:0007669"/>
    <property type="project" value="TreeGrafter"/>
</dbReference>
<proteinExistence type="predicted"/>
<evidence type="ECO:0000256" key="1">
    <source>
        <dbReference type="ARBA" id="ARBA00022741"/>
    </source>
</evidence>
<reference evidence="5" key="1">
    <citation type="journal article" date="2023" name="Mol. Phylogenet. Evol.">
        <title>Genome-scale phylogeny and comparative genomics of the fungal order Sordariales.</title>
        <authorList>
            <person name="Hensen N."/>
            <person name="Bonometti L."/>
            <person name="Westerberg I."/>
            <person name="Brannstrom I.O."/>
            <person name="Guillou S."/>
            <person name="Cros-Aarteil S."/>
            <person name="Calhoun S."/>
            <person name="Haridas S."/>
            <person name="Kuo A."/>
            <person name="Mondo S."/>
            <person name="Pangilinan J."/>
            <person name="Riley R."/>
            <person name="LaButti K."/>
            <person name="Andreopoulos B."/>
            <person name="Lipzen A."/>
            <person name="Chen C."/>
            <person name="Yan M."/>
            <person name="Daum C."/>
            <person name="Ng V."/>
            <person name="Clum A."/>
            <person name="Steindorff A."/>
            <person name="Ohm R.A."/>
            <person name="Martin F."/>
            <person name="Silar P."/>
            <person name="Natvig D.O."/>
            <person name="Lalanne C."/>
            <person name="Gautier V."/>
            <person name="Ament-Velasquez S.L."/>
            <person name="Kruys A."/>
            <person name="Hutchinson M.I."/>
            <person name="Powell A.J."/>
            <person name="Barry K."/>
            <person name="Miller A.N."/>
            <person name="Grigoriev I.V."/>
            <person name="Debuchy R."/>
            <person name="Gladieux P."/>
            <person name="Hiltunen Thoren M."/>
            <person name="Johannesson H."/>
        </authorList>
    </citation>
    <scope>NUCLEOTIDE SEQUENCE</scope>
    <source>
        <strain evidence="5">CBS 123565</strain>
    </source>
</reference>
<organism evidence="5 6">
    <name type="scientific">Trichocladium antarcticum</name>
    <dbReference type="NCBI Taxonomy" id="1450529"/>
    <lineage>
        <taxon>Eukaryota</taxon>
        <taxon>Fungi</taxon>
        <taxon>Dikarya</taxon>
        <taxon>Ascomycota</taxon>
        <taxon>Pezizomycotina</taxon>
        <taxon>Sordariomycetes</taxon>
        <taxon>Sordariomycetidae</taxon>
        <taxon>Sordariales</taxon>
        <taxon>Chaetomiaceae</taxon>
        <taxon>Trichocladium</taxon>
    </lineage>
</organism>
<dbReference type="InterPro" id="IPR001270">
    <property type="entry name" value="ClpA/B"/>
</dbReference>
<feature type="region of interest" description="Disordered" evidence="3">
    <location>
        <begin position="1"/>
        <end position="55"/>
    </location>
</feature>
<gene>
    <name evidence="5" type="ORF">BT67DRAFT_449554</name>
</gene>
<name>A0AAN6UKF7_9PEZI</name>